<dbReference type="AlphaFoldDB" id="A0A7S4SZR9"/>
<dbReference type="PANTHER" id="PTHR10638:SF41">
    <property type="entry name" value="AMINE OXIDASE"/>
    <property type="match status" value="1"/>
</dbReference>
<keyword evidence="2 8" id="KW-0479">Metal-binding</keyword>
<feature type="active site" description="Proton acceptor" evidence="6">
    <location>
        <position position="328"/>
    </location>
</feature>
<dbReference type="InterPro" id="IPR000269">
    <property type="entry name" value="Cu_amine_oxidase"/>
</dbReference>
<name>A0A7S4SZR9_9DINO</name>
<evidence type="ECO:0000313" key="11">
    <source>
        <dbReference type="EMBL" id="CAE4659132.1"/>
    </source>
</evidence>
<comment type="similarity">
    <text evidence="1 8">Belongs to the copper/topaquinone oxidase family.</text>
</comment>
<reference evidence="11" key="1">
    <citation type="submission" date="2021-01" db="EMBL/GenBank/DDBJ databases">
        <authorList>
            <person name="Corre E."/>
            <person name="Pelletier E."/>
            <person name="Niang G."/>
            <person name="Scheremetjew M."/>
            <person name="Finn R."/>
            <person name="Kale V."/>
            <person name="Holt S."/>
            <person name="Cochrane G."/>
            <person name="Meng A."/>
            <person name="Brown T."/>
            <person name="Cohen L."/>
        </authorList>
    </citation>
    <scope>NUCLEOTIDE SEQUENCE</scope>
    <source>
        <strain evidence="11">CCMP3105</strain>
    </source>
</reference>
<evidence type="ECO:0000256" key="3">
    <source>
        <dbReference type="ARBA" id="ARBA00022772"/>
    </source>
</evidence>
<evidence type="ECO:0000256" key="6">
    <source>
        <dbReference type="PIRSR" id="PIRSR600269-50"/>
    </source>
</evidence>
<dbReference type="EMBL" id="HBNR01081926">
    <property type="protein sequence ID" value="CAE4659132.1"/>
    <property type="molecule type" value="Transcribed_RNA"/>
</dbReference>
<evidence type="ECO:0000256" key="4">
    <source>
        <dbReference type="ARBA" id="ARBA00023002"/>
    </source>
</evidence>
<dbReference type="SUPFAM" id="SSF49998">
    <property type="entry name" value="Amine oxidase catalytic domain"/>
    <property type="match status" value="1"/>
</dbReference>
<proteinExistence type="inferred from homology"/>
<dbReference type="EC" id="1.4.3.-" evidence="8"/>
<comment type="cofactor">
    <cofactor evidence="8">
        <name>Cu cation</name>
        <dbReference type="ChEBI" id="CHEBI:23378"/>
    </cofactor>
    <text evidence="8">Contains 1 topaquinone per subunit.</text>
</comment>
<organism evidence="11">
    <name type="scientific">Alexandrium monilatum</name>
    <dbReference type="NCBI Taxonomy" id="311494"/>
    <lineage>
        <taxon>Eukaryota</taxon>
        <taxon>Sar</taxon>
        <taxon>Alveolata</taxon>
        <taxon>Dinophyceae</taxon>
        <taxon>Gonyaulacales</taxon>
        <taxon>Pyrocystaceae</taxon>
        <taxon>Alexandrium</taxon>
    </lineage>
</organism>
<keyword evidence="3 6" id="KW-0801">TPQ</keyword>
<dbReference type="InterPro" id="IPR016182">
    <property type="entry name" value="Cu_amine_oxidase_N-reg"/>
</dbReference>
<dbReference type="InterPro" id="IPR036460">
    <property type="entry name" value="Cu_amine_oxidase_C_sf"/>
</dbReference>
<dbReference type="GO" id="GO:0005507">
    <property type="term" value="F:copper ion binding"/>
    <property type="evidence" value="ECO:0007669"/>
    <property type="project" value="InterPro"/>
</dbReference>
<evidence type="ECO:0000256" key="1">
    <source>
        <dbReference type="ARBA" id="ARBA00007983"/>
    </source>
</evidence>
<dbReference type="InterPro" id="IPR015798">
    <property type="entry name" value="Cu_amine_oxidase_C"/>
</dbReference>
<comment type="PTM">
    <text evidence="7 8">Topaquinone (TPQ) is generated by copper-dependent autoxidation of a specific tyrosyl residue.</text>
</comment>
<dbReference type="PROSITE" id="PS01164">
    <property type="entry name" value="COPPER_AMINE_OXID_1"/>
    <property type="match status" value="1"/>
</dbReference>
<accession>A0A7S4SZR9</accession>
<feature type="domain" description="Copper amine oxidase N2-terminal" evidence="10">
    <location>
        <begin position="39"/>
        <end position="120"/>
    </location>
</feature>
<dbReference type="InterPro" id="IPR015800">
    <property type="entry name" value="Cu_amine_oxidase_N2"/>
</dbReference>
<evidence type="ECO:0000256" key="7">
    <source>
        <dbReference type="PIRSR" id="PIRSR600269-51"/>
    </source>
</evidence>
<dbReference type="SUPFAM" id="SSF54416">
    <property type="entry name" value="Amine oxidase N-terminal region"/>
    <property type="match status" value="2"/>
</dbReference>
<dbReference type="Gene3D" id="2.70.98.20">
    <property type="entry name" value="Copper amine oxidase, catalytic domain"/>
    <property type="match status" value="1"/>
</dbReference>
<sequence>MPGTAAEAPSAGHRVDVIAGQVVPPEPEPKQQPVALVTHPLDPLTPAEIVAAAEIVRKHAGFDMRFDVIELLEPPKADVRGWSPGAAWTRLARTTSFKRTELGAYRAHVDLAAGKVLHWDHVPGVRPMIQFEDMVIILKVCLQSKELADALAKRGLKVEERLLHIEPWPIGCAAGMPAEQIDGKSPLLCYIWERLYNTDNHYAHPVEGLHIVFDRLSNTILEVHDRFVEPVPKEPVNYRPEEHKQSFGSYSFRPLVISQPEGVSFTLDNRLLRWHKWQLHVGFSFREGIVLSDIRFDGRSVCYDARIAEMVVPYGGTQGPHARKNVFDIGEVGFGVNANELQLGCDCKGSIAYLDAWIPTSKGKARCIRNAICVHEEDAGMLWKHSDFRGPPEVRRARRLVVSSVHTVGNYEYACYWYFMMDGVIEFEMKATGIINTTGRQSECEKFGTEVSPGVWGHIHQHMFCAKLDMAVDGDANAVVECDTVREPMGSAGNPLGNAFYLQESTLLSEQQACRTRNDETMRFWKFINPNVKNGNGRPVGYRLEPVHSVRPFAWPESETGMRMAIFYKDLWVTPYSREERYPAGEFMHQSMGEDGLPRWTKADRPVANTDIVAWYNFGLHHVTRPEDWPVQPCVSTGFMLHPAGFFDRNPCLDVPPEHDRHSADAKAGAPCH</sequence>
<feature type="domain" description="Copper amine oxidase catalytic" evidence="9">
    <location>
        <begin position="256"/>
        <end position="653"/>
    </location>
</feature>
<dbReference type="Pfam" id="PF01179">
    <property type="entry name" value="Cu_amine_oxid"/>
    <property type="match status" value="1"/>
</dbReference>
<evidence type="ECO:0000256" key="5">
    <source>
        <dbReference type="ARBA" id="ARBA00023008"/>
    </source>
</evidence>
<dbReference type="GO" id="GO:0008131">
    <property type="term" value="F:primary methylamine oxidase activity"/>
    <property type="evidence" value="ECO:0007669"/>
    <property type="project" value="InterPro"/>
</dbReference>
<evidence type="ECO:0000256" key="2">
    <source>
        <dbReference type="ARBA" id="ARBA00022723"/>
    </source>
</evidence>
<dbReference type="PANTHER" id="PTHR10638">
    <property type="entry name" value="COPPER AMINE OXIDASE"/>
    <property type="match status" value="1"/>
</dbReference>
<dbReference type="GO" id="GO:0048038">
    <property type="term" value="F:quinone binding"/>
    <property type="evidence" value="ECO:0007669"/>
    <property type="project" value="InterPro"/>
</dbReference>
<keyword evidence="5 8" id="KW-0186">Copper</keyword>
<dbReference type="NCBIfam" id="NF008559">
    <property type="entry name" value="PRK11504.1"/>
    <property type="match status" value="1"/>
</dbReference>
<dbReference type="Pfam" id="PF02727">
    <property type="entry name" value="Cu_amine_oxidN2"/>
    <property type="match status" value="1"/>
</dbReference>
<gene>
    <name evidence="11" type="ORF">AMON00008_LOCUS58598</name>
</gene>
<feature type="active site" description="Schiff-base intermediate with substrate; via topaquinone" evidence="6">
    <location>
        <position position="411"/>
    </location>
</feature>
<keyword evidence="4 8" id="KW-0560">Oxidoreductase</keyword>
<dbReference type="GO" id="GO:0009308">
    <property type="term" value="P:amine metabolic process"/>
    <property type="evidence" value="ECO:0007669"/>
    <property type="project" value="UniProtKB-UniRule"/>
</dbReference>
<dbReference type="Gene3D" id="3.10.450.40">
    <property type="match status" value="2"/>
</dbReference>
<protein>
    <recommendedName>
        <fullName evidence="8">Amine oxidase</fullName>
        <ecNumber evidence="8">1.4.3.-</ecNumber>
    </recommendedName>
</protein>
<evidence type="ECO:0000259" key="10">
    <source>
        <dbReference type="Pfam" id="PF02727"/>
    </source>
</evidence>
<evidence type="ECO:0000256" key="8">
    <source>
        <dbReference type="RuleBase" id="RU000672"/>
    </source>
</evidence>
<dbReference type="InterPro" id="IPR049948">
    <property type="entry name" value="Cu_Am_ox_TPQ-bd"/>
</dbReference>
<evidence type="ECO:0000259" key="9">
    <source>
        <dbReference type="Pfam" id="PF01179"/>
    </source>
</evidence>
<feature type="modified residue" description="2',4',5'-topaquinone" evidence="7">
    <location>
        <position position="411"/>
    </location>
</feature>